<dbReference type="EMBL" id="CP039346">
    <property type="protein sequence ID" value="QCD82822.1"/>
    <property type="molecule type" value="Genomic_DNA"/>
</dbReference>
<reference evidence="1 2" key="1">
    <citation type="submission" date="2019-04" db="EMBL/GenBank/DDBJ databases">
        <title>An improved genome assembly and genetic linkage map for asparagus bean, Vigna unguiculata ssp. sesquipedialis.</title>
        <authorList>
            <person name="Xia Q."/>
            <person name="Zhang R."/>
            <person name="Dong Y."/>
        </authorList>
    </citation>
    <scope>NUCLEOTIDE SEQUENCE [LARGE SCALE GENOMIC DNA]</scope>
    <source>
        <tissue evidence="1">Leaf</tissue>
    </source>
</reference>
<sequence>MEKNHFRSILERSVWGAHEDDFSISYETIGRGEDVVDDVGARPWRFVDGEENFGGGVGEVGTWHET</sequence>
<organism evidence="1 2">
    <name type="scientific">Vigna unguiculata</name>
    <name type="common">Cowpea</name>
    <dbReference type="NCBI Taxonomy" id="3917"/>
    <lineage>
        <taxon>Eukaryota</taxon>
        <taxon>Viridiplantae</taxon>
        <taxon>Streptophyta</taxon>
        <taxon>Embryophyta</taxon>
        <taxon>Tracheophyta</taxon>
        <taxon>Spermatophyta</taxon>
        <taxon>Magnoliopsida</taxon>
        <taxon>eudicotyledons</taxon>
        <taxon>Gunneridae</taxon>
        <taxon>Pentapetalae</taxon>
        <taxon>rosids</taxon>
        <taxon>fabids</taxon>
        <taxon>Fabales</taxon>
        <taxon>Fabaceae</taxon>
        <taxon>Papilionoideae</taxon>
        <taxon>50 kb inversion clade</taxon>
        <taxon>NPAAA clade</taxon>
        <taxon>indigoferoid/millettioid clade</taxon>
        <taxon>Phaseoleae</taxon>
        <taxon>Vigna</taxon>
    </lineage>
</organism>
<name>A0A4D6L2T2_VIGUN</name>
<gene>
    <name evidence="1" type="ORF">DEO72_LG2g3163</name>
</gene>
<dbReference type="AlphaFoldDB" id="A0A4D6L2T2"/>
<evidence type="ECO:0000313" key="2">
    <source>
        <dbReference type="Proteomes" id="UP000501690"/>
    </source>
</evidence>
<accession>A0A4D6L2T2</accession>
<keyword evidence="2" id="KW-1185">Reference proteome</keyword>
<protein>
    <submittedName>
        <fullName evidence="1">Uncharacterized protein</fullName>
    </submittedName>
</protein>
<proteinExistence type="predicted"/>
<evidence type="ECO:0000313" key="1">
    <source>
        <dbReference type="EMBL" id="QCD82822.1"/>
    </source>
</evidence>
<dbReference type="Proteomes" id="UP000501690">
    <property type="component" value="Linkage Group LG2"/>
</dbReference>